<dbReference type="AlphaFoldDB" id="A0A4S8L130"/>
<reference evidence="2 3" key="1">
    <citation type="journal article" date="2019" name="Nat. Ecol. Evol.">
        <title>Megaphylogeny resolves global patterns of mushroom evolution.</title>
        <authorList>
            <person name="Varga T."/>
            <person name="Krizsan K."/>
            <person name="Foldi C."/>
            <person name="Dima B."/>
            <person name="Sanchez-Garcia M."/>
            <person name="Sanchez-Ramirez S."/>
            <person name="Szollosi G.J."/>
            <person name="Szarkandi J.G."/>
            <person name="Papp V."/>
            <person name="Albert L."/>
            <person name="Andreopoulos W."/>
            <person name="Angelini C."/>
            <person name="Antonin V."/>
            <person name="Barry K.W."/>
            <person name="Bougher N.L."/>
            <person name="Buchanan P."/>
            <person name="Buyck B."/>
            <person name="Bense V."/>
            <person name="Catcheside P."/>
            <person name="Chovatia M."/>
            <person name="Cooper J."/>
            <person name="Damon W."/>
            <person name="Desjardin D."/>
            <person name="Finy P."/>
            <person name="Geml J."/>
            <person name="Haridas S."/>
            <person name="Hughes K."/>
            <person name="Justo A."/>
            <person name="Karasinski D."/>
            <person name="Kautmanova I."/>
            <person name="Kiss B."/>
            <person name="Kocsube S."/>
            <person name="Kotiranta H."/>
            <person name="LaButti K.M."/>
            <person name="Lechner B.E."/>
            <person name="Liimatainen K."/>
            <person name="Lipzen A."/>
            <person name="Lukacs Z."/>
            <person name="Mihaltcheva S."/>
            <person name="Morgado L.N."/>
            <person name="Niskanen T."/>
            <person name="Noordeloos M.E."/>
            <person name="Ohm R.A."/>
            <person name="Ortiz-Santana B."/>
            <person name="Ovrebo C."/>
            <person name="Racz N."/>
            <person name="Riley R."/>
            <person name="Savchenko A."/>
            <person name="Shiryaev A."/>
            <person name="Soop K."/>
            <person name="Spirin V."/>
            <person name="Szebenyi C."/>
            <person name="Tomsovsky M."/>
            <person name="Tulloss R.E."/>
            <person name="Uehling J."/>
            <person name="Grigoriev I.V."/>
            <person name="Vagvolgyi C."/>
            <person name="Papp T."/>
            <person name="Martin F.M."/>
            <person name="Miettinen O."/>
            <person name="Hibbett D.S."/>
            <person name="Nagy L.G."/>
        </authorList>
    </citation>
    <scope>NUCLEOTIDE SEQUENCE [LARGE SCALE GENOMIC DNA]</scope>
    <source>
        <strain evidence="2 3">CBS 962.96</strain>
    </source>
</reference>
<proteinExistence type="predicted"/>
<feature type="transmembrane region" description="Helical" evidence="1">
    <location>
        <begin position="6"/>
        <end position="22"/>
    </location>
</feature>
<evidence type="ECO:0000256" key="1">
    <source>
        <dbReference type="SAM" id="Phobius"/>
    </source>
</evidence>
<gene>
    <name evidence="2" type="ORF">K435DRAFT_872666</name>
</gene>
<feature type="transmembrane region" description="Helical" evidence="1">
    <location>
        <begin position="29"/>
        <end position="51"/>
    </location>
</feature>
<dbReference type="OrthoDB" id="3250682at2759"/>
<keyword evidence="3" id="KW-1185">Reference proteome</keyword>
<evidence type="ECO:0000313" key="3">
    <source>
        <dbReference type="Proteomes" id="UP000297245"/>
    </source>
</evidence>
<keyword evidence="1" id="KW-0812">Transmembrane</keyword>
<accession>A0A4S8L130</accession>
<dbReference type="EMBL" id="ML179758">
    <property type="protein sequence ID" value="THU82086.1"/>
    <property type="molecule type" value="Genomic_DNA"/>
</dbReference>
<name>A0A4S8L130_DENBC</name>
<protein>
    <submittedName>
        <fullName evidence="2">Uncharacterized protein</fullName>
    </submittedName>
</protein>
<keyword evidence="1" id="KW-1133">Transmembrane helix</keyword>
<evidence type="ECO:0000313" key="2">
    <source>
        <dbReference type="EMBL" id="THU82086.1"/>
    </source>
</evidence>
<dbReference type="Proteomes" id="UP000297245">
    <property type="component" value="Unassembled WGS sequence"/>
</dbReference>
<organism evidence="2 3">
    <name type="scientific">Dendrothele bispora (strain CBS 962.96)</name>
    <dbReference type="NCBI Taxonomy" id="1314807"/>
    <lineage>
        <taxon>Eukaryota</taxon>
        <taxon>Fungi</taxon>
        <taxon>Dikarya</taxon>
        <taxon>Basidiomycota</taxon>
        <taxon>Agaricomycotina</taxon>
        <taxon>Agaricomycetes</taxon>
        <taxon>Agaricomycetidae</taxon>
        <taxon>Agaricales</taxon>
        <taxon>Agaricales incertae sedis</taxon>
        <taxon>Dendrothele</taxon>
    </lineage>
</organism>
<sequence>MFVESAALYMIWTISFLISYGTHTNIQLFVIDLGPALTGIACVMITIRAALGYGQGHPVIPTQFPLAFHSRQSAQNQIGSITVSMSNSAAGHP</sequence>
<keyword evidence="1" id="KW-0472">Membrane</keyword>